<gene>
    <name evidence="3" type="ORF">BN13_1910006</name>
</gene>
<organism evidence="3 4">
    <name type="scientific">Nostocoides jenkinsii Ben 74</name>
    <dbReference type="NCBI Taxonomy" id="1193518"/>
    <lineage>
        <taxon>Bacteria</taxon>
        <taxon>Bacillati</taxon>
        <taxon>Actinomycetota</taxon>
        <taxon>Actinomycetes</taxon>
        <taxon>Micrococcales</taxon>
        <taxon>Intrasporangiaceae</taxon>
        <taxon>Nostocoides</taxon>
    </lineage>
</organism>
<feature type="domain" description="DUF6318" evidence="2">
    <location>
        <begin position="87"/>
        <end position="216"/>
    </location>
</feature>
<proteinExistence type="predicted"/>
<sequence length="222" mass="23077">MCARAREPAIIGRIPMVRMPRAGLARPAAVATALALGGALLVGCNGSDAPTTSTTSASSASSSASSASTSPSPSSSSPTTSAYVPVKPTFPAAAKKQTDAGAIAFVEYYWDALSYAWSQPDSSILDGLSTKQCEPCASFDATAADMQSAGHKFDRAPILLLSSEIVFNTRDEASVQTQVERTAASVIDQQAKVVKTNTSSKATRVLRLTWSGKWQVAQIVEG</sequence>
<name>A0A077MCY9_9MICO</name>
<dbReference type="Proteomes" id="UP000035720">
    <property type="component" value="Unassembled WGS sequence"/>
</dbReference>
<reference evidence="3 4" key="1">
    <citation type="journal article" date="2013" name="ISME J.">
        <title>A metabolic model for members of the genus Tetrasphaera involved in enhanced biological phosphorus removal.</title>
        <authorList>
            <person name="Kristiansen R."/>
            <person name="Nguyen H.T.T."/>
            <person name="Saunders A.M."/>
            <person name="Nielsen J.L."/>
            <person name="Wimmer R."/>
            <person name="Le V.Q."/>
            <person name="McIlroy S.J."/>
            <person name="Petrovski S."/>
            <person name="Seviour R.J."/>
            <person name="Calteau A."/>
            <person name="Nielsen K.L."/>
            <person name="Nielsen P.H."/>
        </authorList>
    </citation>
    <scope>NUCLEOTIDE SEQUENCE [LARGE SCALE GENOMIC DNA]</scope>
    <source>
        <strain evidence="3 4">Ben 74</strain>
    </source>
</reference>
<comment type="caution">
    <text evidence="3">The sequence shown here is derived from an EMBL/GenBank/DDBJ whole genome shotgun (WGS) entry which is preliminary data.</text>
</comment>
<accession>A0A077MCY9</accession>
<evidence type="ECO:0000313" key="3">
    <source>
        <dbReference type="EMBL" id="CCI52648.1"/>
    </source>
</evidence>
<dbReference type="EMBL" id="CAJC01000103">
    <property type="protein sequence ID" value="CCI52648.1"/>
    <property type="molecule type" value="Genomic_DNA"/>
</dbReference>
<dbReference type="InterPro" id="IPR046281">
    <property type="entry name" value="DUF6318"/>
</dbReference>
<evidence type="ECO:0000256" key="1">
    <source>
        <dbReference type="SAM" id="MobiDB-lite"/>
    </source>
</evidence>
<dbReference type="Pfam" id="PF19843">
    <property type="entry name" value="DUF6318"/>
    <property type="match status" value="1"/>
</dbReference>
<feature type="region of interest" description="Disordered" evidence="1">
    <location>
        <begin position="51"/>
        <end position="82"/>
    </location>
</feature>
<protein>
    <recommendedName>
        <fullName evidence="2">DUF6318 domain-containing protein</fullName>
    </recommendedName>
</protein>
<dbReference type="AlphaFoldDB" id="A0A077MCY9"/>
<evidence type="ECO:0000313" key="4">
    <source>
        <dbReference type="Proteomes" id="UP000035720"/>
    </source>
</evidence>
<evidence type="ECO:0000259" key="2">
    <source>
        <dbReference type="Pfam" id="PF19843"/>
    </source>
</evidence>
<keyword evidence="4" id="KW-1185">Reference proteome</keyword>
<dbReference type="STRING" id="1193518.BN13_1910006"/>